<dbReference type="PROSITE" id="PS50405">
    <property type="entry name" value="GST_CTER"/>
    <property type="match status" value="1"/>
</dbReference>
<dbReference type="Pfam" id="PF14497">
    <property type="entry name" value="GST_C_3"/>
    <property type="match status" value="1"/>
</dbReference>
<dbReference type="SUPFAM" id="SSF52833">
    <property type="entry name" value="Thioredoxin-like"/>
    <property type="match status" value="1"/>
</dbReference>
<keyword evidence="4" id="KW-1185">Reference proteome</keyword>
<dbReference type="AlphaFoldDB" id="A0AAD5Y7S2"/>
<evidence type="ECO:0000259" key="2">
    <source>
        <dbReference type="PROSITE" id="PS50405"/>
    </source>
</evidence>
<dbReference type="PANTHER" id="PTHR11571:SF150">
    <property type="entry name" value="GLUTATHIONE S-TRANSFERASE"/>
    <property type="match status" value="1"/>
</dbReference>
<dbReference type="InterPro" id="IPR004046">
    <property type="entry name" value="GST_C"/>
</dbReference>
<dbReference type="InterPro" id="IPR004045">
    <property type="entry name" value="Glutathione_S-Trfase_N"/>
</dbReference>
<dbReference type="InterPro" id="IPR036282">
    <property type="entry name" value="Glutathione-S-Trfase_C_sf"/>
</dbReference>
<dbReference type="InterPro" id="IPR010987">
    <property type="entry name" value="Glutathione-S-Trfase_C-like"/>
</dbReference>
<dbReference type="EMBL" id="JADGKB010000043">
    <property type="protein sequence ID" value="KAJ3256985.1"/>
    <property type="molecule type" value="Genomic_DNA"/>
</dbReference>
<gene>
    <name evidence="3" type="ORF">HK103_004968</name>
</gene>
<evidence type="ECO:0000313" key="4">
    <source>
        <dbReference type="Proteomes" id="UP001210925"/>
    </source>
</evidence>
<proteinExistence type="predicted"/>
<feature type="domain" description="GST N-terminal" evidence="1">
    <location>
        <begin position="12"/>
        <end position="94"/>
    </location>
</feature>
<dbReference type="GO" id="GO:0006749">
    <property type="term" value="P:glutathione metabolic process"/>
    <property type="evidence" value="ECO:0007669"/>
    <property type="project" value="TreeGrafter"/>
</dbReference>
<organism evidence="3 4">
    <name type="scientific">Boothiomyces macroporosus</name>
    <dbReference type="NCBI Taxonomy" id="261099"/>
    <lineage>
        <taxon>Eukaryota</taxon>
        <taxon>Fungi</taxon>
        <taxon>Fungi incertae sedis</taxon>
        <taxon>Chytridiomycota</taxon>
        <taxon>Chytridiomycota incertae sedis</taxon>
        <taxon>Chytridiomycetes</taxon>
        <taxon>Rhizophydiales</taxon>
        <taxon>Terramycetaceae</taxon>
        <taxon>Boothiomyces</taxon>
    </lineage>
</organism>
<dbReference type="InterPro" id="IPR050213">
    <property type="entry name" value="GST_superfamily"/>
</dbReference>
<name>A0AAD5Y7S2_9FUNG</name>
<comment type="caution">
    <text evidence="3">The sequence shown here is derived from an EMBL/GenBank/DDBJ whole genome shotgun (WGS) entry which is preliminary data.</text>
</comment>
<dbReference type="CDD" id="cd03039">
    <property type="entry name" value="GST_N_Sigma_like"/>
    <property type="match status" value="1"/>
</dbReference>
<dbReference type="PANTHER" id="PTHR11571">
    <property type="entry name" value="GLUTATHIONE S-TRANSFERASE"/>
    <property type="match status" value="1"/>
</dbReference>
<dbReference type="PROSITE" id="PS50404">
    <property type="entry name" value="GST_NTER"/>
    <property type="match status" value="1"/>
</dbReference>
<reference evidence="3" key="1">
    <citation type="submission" date="2020-05" db="EMBL/GenBank/DDBJ databases">
        <title>Phylogenomic resolution of chytrid fungi.</title>
        <authorList>
            <person name="Stajich J.E."/>
            <person name="Amses K."/>
            <person name="Simmons R."/>
            <person name="Seto K."/>
            <person name="Myers J."/>
            <person name="Bonds A."/>
            <person name="Quandt C.A."/>
            <person name="Barry K."/>
            <person name="Liu P."/>
            <person name="Grigoriev I."/>
            <person name="Longcore J.E."/>
            <person name="James T.Y."/>
        </authorList>
    </citation>
    <scope>NUCLEOTIDE SEQUENCE</scope>
    <source>
        <strain evidence="3">PLAUS21</strain>
    </source>
</reference>
<dbReference type="InterPro" id="IPR036249">
    <property type="entry name" value="Thioredoxin-like_sf"/>
</dbReference>
<dbReference type="Gene3D" id="1.20.1050.130">
    <property type="match status" value="1"/>
</dbReference>
<evidence type="ECO:0000259" key="1">
    <source>
        <dbReference type="PROSITE" id="PS50404"/>
    </source>
</evidence>
<dbReference type="GO" id="GO:0004364">
    <property type="term" value="F:glutathione transferase activity"/>
    <property type="evidence" value="ECO:0007669"/>
    <property type="project" value="TreeGrafter"/>
</dbReference>
<protein>
    <recommendedName>
        <fullName evidence="5">Glutathione S-transferase</fullName>
    </recommendedName>
</protein>
<evidence type="ECO:0000313" key="3">
    <source>
        <dbReference type="EMBL" id="KAJ3256985.1"/>
    </source>
</evidence>
<accession>A0AAD5Y7S2</accession>
<sequence>MSTPNEILGGKPKITYFDIPSIGRGEVIRLFFKAAGVEYQDHRIPVSDWAATKPMLTETMNPTGHIPVVSLNGIHYWAHIPMLRYFAKKLGQFNGNSDEEDFFIDQILDICNDWRFSWAACLSGEKKLEAHQAYLKKVIGVFDKLAQVGLLGEQITIAELYVYQVLHEDLLLIDNKAPLKGYHGLLQLTQLVESHPRIAEYIKVRPTRK</sequence>
<evidence type="ECO:0008006" key="5">
    <source>
        <dbReference type="Google" id="ProtNLM"/>
    </source>
</evidence>
<dbReference type="SUPFAM" id="SSF47616">
    <property type="entry name" value="GST C-terminal domain-like"/>
    <property type="match status" value="1"/>
</dbReference>
<dbReference type="Proteomes" id="UP001210925">
    <property type="component" value="Unassembled WGS sequence"/>
</dbReference>
<feature type="domain" description="GST C-terminal" evidence="2">
    <location>
        <begin position="97"/>
        <end position="209"/>
    </location>
</feature>